<evidence type="ECO:0000313" key="2">
    <source>
        <dbReference type="Proteomes" id="UP000268048"/>
    </source>
</evidence>
<accession>A0A3G7TMV4</accession>
<dbReference type="Proteomes" id="UP000268048">
    <property type="component" value="Chromosome"/>
</dbReference>
<sequence length="352" mass="39066">MEFIDGVEREEGAGPVLGALPLGSELQSCFPTQDLTEGRLQLSELILKKLEVDLECVTGVFQSPRLKKHGWEINRQYLADSNFTARVGGRAGRYEIQMSLGVPLIALSTALEISRLEAGNAHAHANQNDHPAMAYDALERFFPDVLKLDEVGSEPLELALDVCLLLHFHEVSHAVFGHCDYKAKNFNESRSLEFDADFNAGSMFASWLPELSSVERRSDDEEEILARLVKASFLLGAILKAKSGRSMKYHLPQNRMRAFLGGGVHVFTRTGTFPEYEDVKVADMFWDEKINSCSESMRTALARSSLRNHLGAEHDVAEDECQMMTTTHAVRTALKDGPLSKLGFGHAANLDI</sequence>
<proteinExistence type="predicted"/>
<organism evidence="1 2">
    <name type="scientific">Pseudomonas chlororaphis</name>
    <dbReference type="NCBI Taxonomy" id="587753"/>
    <lineage>
        <taxon>Bacteria</taxon>
        <taxon>Pseudomonadati</taxon>
        <taxon>Pseudomonadota</taxon>
        <taxon>Gammaproteobacteria</taxon>
        <taxon>Pseudomonadales</taxon>
        <taxon>Pseudomonadaceae</taxon>
        <taxon>Pseudomonas</taxon>
    </lineage>
</organism>
<dbReference type="EMBL" id="CP027753">
    <property type="protein sequence ID" value="AZE47712.1"/>
    <property type="molecule type" value="Genomic_DNA"/>
</dbReference>
<protein>
    <submittedName>
        <fullName evidence="1">Uncharacterized protein</fullName>
    </submittedName>
</protein>
<dbReference type="AlphaFoldDB" id="A0A3G7TMV4"/>
<dbReference type="RefSeq" id="WP_124319913.1">
    <property type="nucleotide sequence ID" value="NZ_CP027753.1"/>
</dbReference>
<gene>
    <name evidence="1" type="ORF">C4K04_2028</name>
</gene>
<name>A0A3G7TMV4_9PSED</name>
<evidence type="ECO:0000313" key="1">
    <source>
        <dbReference type="EMBL" id="AZE47712.1"/>
    </source>
</evidence>
<reference evidence="1 2" key="1">
    <citation type="submission" date="2018-03" db="EMBL/GenBank/DDBJ databases">
        <title>Diversity of phytobeneficial traits revealed by whole-genome analysis of worldwide-isolated phenazine-producing Pseudomonas spp.</title>
        <authorList>
            <person name="Biessy A."/>
            <person name="Novinscak A."/>
            <person name="Blom J."/>
            <person name="Leger G."/>
            <person name="Thomashow L.S."/>
            <person name="Cazorla F.M."/>
            <person name="Josic D."/>
            <person name="Filion M."/>
        </authorList>
    </citation>
    <scope>NUCLEOTIDE SEQUENCE [LARGE SCALE GENOMIC DNA]</scope>
    <source>
        <strain evidence="1 2">B25</strain>
    </source>
</reference>